<keyword evidence="4" id="KW-0539">Nucleus</keyword>
<comment type="similarity">
    <text evidence="2">Belongs to the JARID1 histone demethylase family.</text>
</comment>
<name>A0A5J5ALY5_9ASTE</name>
<dbReference type="GO" id="GO:0000118">
    <property type="term" value="C:histone deacetylase complex"/>
    <property type="evidence" value="ECO:0007669"/>
    <property type="project" value="TreeGrafter"/>
</dbReference>
<dbReference type="InterPro" id="IPR045109">
    <property type="entry name" value="LSDs-like"/>
</dbReference>
<dbReference type="GO" id="GO:0046872">
    <property type="term" value="F:metal ion binding"/>
    <property type="evidence" value="ECO:0007669"/>
    <property type="project" value="UniProtKB-KW"/>
</dbReference>
<dbReference type="GO" id="GO:0003712">
    <property type="term" value="F:transcription coregulator activity"/>
    <property type="evidence" value="ECO:0007669"/>
    <property type="project" value="TreeGrafter"/>
</dbReference>
<evidence type="ECO:0000256" key="4">
    <source>
        <dbReference type="ARBA" id="ARBA00023242"/>
    </source>
</evidence>
<evidence type="ECO:0000256" key="3">
    <source>
        <dbReference type="ARBA" id="ARBA00022723"/>
    </source>
</evidence>
<keyword evidence="6" id="KW-1185">Reference proteome</keyword>
<evidence type="ECO:0000256" key="1">
    <source>
        <dbReference type="ARBA" id="ARBA00004123"/>
    </source>
</evidence>
<protein>
    <submittedName>
        <fullName evidence="5">Uncharacterized protein</fullName>
    </submittedName>
</protein>
<organism evidence="5 6">
    <name type="scientific">Nyssa sinensis</name>
    <dbReference type="NCBI Taxonomy" id="561372"/>
    <lineage>
        <taxon>Eukaryota</taxon>
        <taxon>Viridiplantae</taxon>
        <taxon>Streptophyta</taxon>
        <taxon>Embryophyta</taxon>
        <taxon>Tracheophyta</taxon>
        <taxon>Spermatophyta</taxon>
        <taxon>Magnoliopsida</taxon>
        <taxon>eudicotyledons</taxon>
        <taxon>Gunneridae</taxon>
        <taxon>Pentapetalae</taxon>
        <taxon>asterids</taxon>
        <taxon>Cornales</taxon>
        <taxon>Nyssaceae</taxon>
        <taxon>Nyssa</taxon>
    </lineage>
</organism>
<evidence type="ECO:0000313" key="6">
    <source>
        <dbReference type="Proteomes" id="UP000325577"/>
    </source>
</evidence>
<dbReference type="GO" id="GO:0000785">
    <property type="term" value="C:chromatin"/>
    <property type="evidence" value="ECO:0007669"/>
    <property type="project" value="TreeGrafter"/>
</dbReference>
<keyword evidence="3" id="KW-0479">Metal-binding</keyword>
<dbReference type="Proteomes" id="UP000325577">
    <property type="component" value="Linkage Group LG2"/>
</dbReference>
<comment type="subcellular location">
    <subcellularLocation>
        <location evidence="1">Nucleus</location>
    </subcellularLocation>
</comment>
<dbReference type="EMBL" id="CM018043">
    <property type="protein sequence ID" value="KAA8531268.1"/>
    <property type="molecule type" value="Genomic_DNA"/>
</dbReference>
<dbReference type="OrthoDB" id="1667110at2759"/>
<accession>A0A5J5ALY5</accession>
<dbReference type="AlphaFoldDB" id="A0A5J5ALY5"/>
<dbReference type="GO" id="GO:0032454">
    <property type="term" value="F:histone H3K9 demethylase activity"/>
    <property type="evidence" value="ECO:0007669"/>
    <property type="project" value="InterPro"/>
</dbReference>
<evidence type="ECO:0000256" key="2">
    <source>
        <dbReference type="ARBA" id="ARBA00006801"/>
    </source>
</evidence>
<dbReference type="PANTHER" id="PTHR12549:SF11">
    <property type="entry name" value="LYSINE-SPECIFIC DEMETHYLASE JMJ25"/>
    <property type="match status" value="1"/>
</dbReference>
<gene>
    <name evidence="5" type="ORF">F0562_005973</name>
</gene>
<dbReference type="GO" id="GO:0031490">
    <property type="term" value="F:chromatin DNA binding"/>
    <property type="evidence" value="ECO:0007669"/>
    <property type="project" value="TreeGrafter"/>
</dbReference>
<sequence length="74" mass="8760">MVLQSMRLHVVGFDIMKDEYTICLDFGIILLEEEFRVLPQNHRAKEDKLEVKKMALHAMKQAVVDLEKYLVRDK</sequence>
<reference evidence="5 6" key="1">
    <citation type="submission" date="2019-09" db="EMBL/GenBank/DDBJ databases">
        <title>A chromosome-level genome assembly of the Chinese tupelo Nyssa sinensis.</title>
        <authorList>
            <person name="Yang X."/>
            <person name="Kang M."/>
            <person name="Yang Y."/>
            <person name="Xiong H."/>
            <person name="Wang M."/>
            <person name="Zhang Z."/>
            <person name="Wang Z."/>
            <person name="Wu H."/>
            <person name="Ma T."/>
            <person name="Liu J."/>
            <person name="Xi Z."/>
        </authorList>
    </citation>
    <scope>NUCLEOTIDE SEQUENCE [LARGE SCALE GENOMIC DNA]</scope>
    <source>
        <strain evidence="5">J267</strain>
        <tissue evidence="5">Leaf</tissue>
    </source>
</reference>
<proteinExistence type="inferred from homology"/>
<evidence type="ECO:0000313" key="5">
    <source>
        <dbReference type="EMBL" id="KAA8531268.1"/>
    </source>
</evidence>
<dbReference type="GO" id="GO:0006357">
    <property type="term" value="P:regulation of transcription by RNA polymerase II"/>
    <property type="evidence" value="ECO:0007669"/>
    <property type="project" value="TreeGrafter"/>
</dbReference>
<dbReference type="PANTHER" id="PTHR12549">
    <property type="entry name" value="JMJC DOMAIN-CONTAINING HISTONE DEMETHYLATION PROTEIN"/>
    <property type="match status" value="1"/>
</dbReference>